<dbReference type="SUPFAM" id="SSF52799">
    <property type="entry name" value="(Phosphotyrosine protein) phosphatases II"/>
    <property type="match status" value="1"/>
</dbReference>
<evidence type="ECO:0000313" key="3">
    <source>
        <dbReference type="EMBL" id="KAL3852800.1"/>
    </source>
</evidence>
<sequence length="610" mass="69470">MCENLQDRIKPEDIHDLLAHIYENTYKVKDANIKSEFITEKCLELFSKDYEYSIVKNFNGELCGHYPNKIVLLEYEKPDLQGEPASIKEPSMDSNQMESMYNVHELTELFKQARYARCRSRFVVPVMMYEGRHICRSATLAGGAEMYGRSGIDFLFPSGEDASLSSSTGQKPNSELQMYDRYRGQDIRLLKSLSVDYICDLMVEKKKVKFGMAITSSEKVDKENRYKDFHIMSIPYPGCEFFKAWKDNCYLGEEMKFDWNQGYVDACLDIPDISLFGNLEVDWSNYRQWNLVHLTQNYLKLLLHILKEGTSGVLVHCISGWDRTPMFMTLLRLSLWADGVIHRSLSPAEILYLTLAYDWYLFGHSLSDRVNRGEEILYFCFHFLYYITSDEFTVLTKKPKQEPIRRTSSDCYMEAGNGASGSFDPRRNVNNGSFTSLSSMESAPILFVNNHGEDEVFYSSPNGGSYRQRHPSNSSGTLTMEPAHSLPLSHSSSPLDVPIQGRALRRNVTESPSPSCGSWQVISLPIAGGSSGPSSGSQYSSSASSPWLNSCEEASESELSPRKEKLDIIRRLFNNAYSNKITRKQKFKETSAVSNLFDHFAEKVGIKSFK</sequence>
<dbReference type="InterPro" id="IPR029021">
    <property type="entry name" value="Prot-tyrosine_phosphatase-like"/>
</dbReference>
<dbReference type="Gene3D" id="3.90.190.10">
    <property type="entry name" value="Protein tyrosine phosphatase superfamily"/>
    <property type="match status" value="1"/>
</dbReference>
<feature type="domain" description="Tyrosine specific protein phosphatases" evidence="2">
    <location>
        <begin position="296"/>
        <end position="330"/>
    </location>
</feature>
<feature type="compositionally biased region" description="Polar residues" evidence="1">
    <location>
        <begin position="459"/>
        <end position="478"/>
    </location>
</feature>
<dbReference type="AlphaFoldDB" id="A0ABD3UTQ6"/>
<dbReference type="PROSITE" id="PS00383">
    <property type="entry name" value="TYR_PHOSPHATASE_1"/>
    <property type="match status" value="1"/>
</dbReference>
<evidence type="ECO:0000259" key="2">
    <source>
        <dbReference type="PROSITE" id="PS50056"/>
    </source>
</evidence>
<reference evidence="3 4" key="1">
    <citation type="submission" date="2024-11" db="EMBL/GenBank/DDBJ databases">
        <title>Chromosome-level genome assembly of the freshwater bivalve Anodonta woodiana.</title>
        <authorList>
            <person name="Chen X."/>
        </authorList>
    </citation>
    <scope>NUCLEOTIDE SEQUENCE [LARGE SCALE GENOMIC DNA]</scope>
    <source>
        <strain evidence="3">MN2024</strain>
        <tissue evidence="3">Gills</tissue>
    </source>
</reference>
<protein>
    <recommendedName>
        <fullName evidence="2">Tyrosine specific protein phosphatases domain-containing protein</fullName>
    </recommendedName>
</protein>
<dbReference type="InterPro" id="IPR000387">
    <property type="entry name" value="Tyr_Pase_dom"/>
</dbReference>
<dbReference type="PROSITE" id="PS50056">
    <property type="entry name" value="TYR_PHOSPHATASE_2"/>
    <property type="match status" value="1"/>
</dbReference>
<feature type="region of interest" description="Disordered" evidence="1">
    <location>
        <begin position="458"/>
        <end position="497"/>
    </location>
</feature>
<dbReference type="InterPro" id="IPR016130">
    <property type="entry name" value="Tyr_Pase_AS"/>
</dbReference>
<dbReference type="CDD" id="cd13213">
    <property type="entry name" value="PH-GRAM_MTMR14"/>
    <property type="match status" value="1"/>
</dbReference>
<dbReference type="Proteomes" id="UP001634394">
    <property type="component" value="Unassembled WGS sequence"/>
</dbReference>
<keyword evidence="4" id="KW-1185">Reference proteome</keyword>
<comment type="caution">
    <text evidence="3">The sequence shown here is derived from an EMBL/GenBank/DDBJ whole genome shotgun (WGS) entry which is preliminary data.</text>
</comment>
<evidence type="ECO:0000256" key="1">
    <source>
        <dbReference type="SAM" id="MobiDB-lite"/>
    </source>
</evidence>
<dbReference type="InterPro" id="IPR039803">
    <property type="entry name" value="MTMR14_PH-GRAM"/>
</dbReference>
<accession>A0ABD3UTQ6</accession>
<feature type="compositionally biased region" description="Low complexity" evidence="1">
    <location>
        <begin position="484"/>
        <end position="495"/>
    </location>
</feature>
<dbReference type="InterPro" id="IPR039802">
    <property type="entry name" value="MTMR14"/>
</dbReference>
<organism evidence="3 4">
    <name type="scientific">Sinanodonta woodiana</name>
    <name type="common">Chinese pond mussel</name>
    <name type="synonym">Anodonta woodiana</name>
    <dbReference type="NCBI Taxonomy" id="1069815"/>
    <lineage>
        <taxon>Eukaryota</taxon>
        <taxon>Metazoa</taxon>
        <taxon>Spiralia</taxon>
        <taxon>Lophotrochozoa</taxon>
        <taxon>Mollusca</taxon>
        <taxon>Bivalvia</taxon>
        <taxon>Autobranchia</taxon>
        <taxon>Heteroconchia</taxon>
        <taxon>Palaeoheterodonta</taxon>
        <taxon>Unionida</taxon>
        <taxon>Unionoidea</taxon>
        <taxon>Unionidae</taxon>
        <taxon>Unioninae</taxon>
        <taxon>Sinanodonta</taxon>
    </lineage>
</organism>
<feature type="region of interest" description="Disordered" evidence="1">
    <location>
        <begin position="406"/>
        <end position="427"/>
    </location>
</feature>
<dbReference type="EMBL" id="JBJQND010000015">
    <property type="protein sequence ID" value="KAL3852800.1"/>
    <property type="molecule type" value="Genomic_DNA"/>
</dbReference>
<gene>
    <name evidence="3" type="ORF">ACJMK2_016415</name>
</gene>
<dbReference type="PANTHER" id="PTHR13524:SF2">
    <property type="entry name" value="MYOTUBULARIN-RELATED PROTEIN 14"/>
    <property type="match status" value="1"/>
</dbReference>
<proteinExistence type="predicted"/>
<name>A0ABD3UTQ6_SINWO</name>
<dbReference type="PANTHER" id="PTHR13524">
    <property type="entry name" value="MYOTUBULARIN-RELATED"/>
    <property type="match status" value="1"/>
</dbReference>
<evidence type="ECO:0000313" key="4">
    <source>
        <dbReference type="Proteomes" id="UP001634394"/>
    </source>
</evidence>